<dbReference type="GO" id="GO:0032440">
    <property type="term" value="F:2-alkenal reductase [NAD(P)H] activity"/>
    <property type="evidence" value="ECO:0007669"/>
    <property type="project" value="UniProtKB-EC"/>
</dbReference>
<dbReference type="InParanoid" id="B7PLT6"/>
<dbReference type="GO" id="GO:0055085">
    <property type="term" value="P:transmembrane transport"/>
    <property type="evidence" value="ECO:0000318"/>
    <property type="project" value="GO_Central"/>
</dbReference>
<dbReference type="GO" id="GO:0005886">
    <property type="term" value="C:plasma membrane"/>
    <property type="evidence" value="ECO:0000318"/>
    <property type="project" value="GO_Central"/>
</dbReference>
<feature type="transmembrane region" description="Helical" evidence="9">
    <location>
        <begin position="146"/>
        <end position="164"/>
    </location>
</feature>
<dbReference type="EnsemblMetazoa" id="ISCW005976-RA">
    <property type="protein sequence ID" value="ISCW005976-PA"/>
    <property type="gene ID" value="ISCW005976"/>
</dbReference>
<dbReference type="AlphaFoldDB" id="B7PLT6"/>
<sequence>MSTFARLCCVLLIPKNVRRRLDFTVALLRVLWMDAFRVILCTLAYFACLFVKVPLLEQVIDSCDDTERIVSAFLFLVASGAECLLSAYQNELSGICGCRLRAVLQGAIFKKMTLLSPSARAAISTGQVLSILGVDCYQLAMSIFNFPYPVCGLLCMPIMLYLLASRVGAATPLCCAGYLLFVFLLPIPISRMQNFLWFRQMRARDERLKQTSDLLSSVRLVKMYAWEDAYKDKLLRARDVEMKPLFWVNVLDGLIDSIYSASSSVTSLSLRRIVEFCTEEEKEEDQVRSEDMMLKHKGEVLLSNCDFTWTKPTADKGGVGLDDVSLHVKPGSLVGVVGFVGSGKSSLLAGILGDMHVTKGSVTCAGRIAYVPQIANVHNMSVQCNILYGKRMHPKNYSRVLGACQLHQDVNTFPAGDLTEVGEKVFMCRVLGSILMAVAMRRLSGSLHRDMLSHVLSSPVPFFGSTPRGRIVNRFSVDLDHIDSRMYLSGKQFIQNCFLAVARVIVIGSQSPFVLAVAVVCIVGLVALIVRCIKAES</sequence>
<dbReference type="EMBL" id="ABJB010266455">
    <property type="status" value="NOT_ANNOTATED_CDS"/>
    <property type="molecule type" value="Genomic_DNA"/>
</dbReference>
<dbReference type="PROSITE" id="PS50929">
    <property type="entry name" value="ABC_TM1F"/>
    <property type="match status" value="2"/>
</dbReference>
<keyword evidence="12" id="KW-0560">Oxidoreductase</keyword>
<dbReference type="Gene3D" id="3.40.50.300">
    <property type="entry name" value="P-loop containing nucleotide triphosphate hydrolases"/>
    <property type="match status" value="1"/>
</dbReference>
<evidence type="ECO:0000256" key="5">
    <source>
        <dbReference type="ARBA" id="ARBA00022741"/>
    </source>
</evidence>
<dbReference type="PaxDb" id="6945-B7PLT6"/>
<evidence type="ECO:0000313" key="14">
    <source>
        <dbReference type="Proteomes" id="UP000001555"/>
    </source>
</evidence>
<dbReference type="InterPro" id="IPR003439">
    <property type="entry name" value="ABC_transporter-like_ATP-bd"/>
</dbReference>
<proteinExistence type="predicted"/>
<keyword evidence="2" id="KW-0813">Transport</keyword>
<keyword evidence="4" id="KW-0677">Repeat</keyword>
<dbReference type="InterPro" id="IPR036640">
    <property type="entry name" value="ABC1_TM_sf"/>
</dbReference>
<dbReference type="InterPro" id="IPR027417">
    <property type="entry name" value="P-loop_NTPase"/>
</dbReference>
<gene>
    <name evidence="12" type="ORF">IscW_ISCW005976</name>
</gene>
<dbReference type="VEuPathDB" id="VectorBase:ISCP_017573"/>
<comment type="subcellular location">
    <subcellularLocation>
        <location evidence="1">Endomembrane system</location>
        <topology evidence="1">Multi-pass membrane protein</topology>
    </subcellularLocation>
</comment>
<dbReference type="PANTHER" id="PTHR24223">
    <property type="entry name" value="ATP-BINDING CASSETTE SUB-FAMILY C"/>
    <property type="match status" value="1"/>
</dbReference>
<name>B7PLT6_IXOSC</name>
<feature type="transmembrane region" description="Helical" evidence="9">
    <location>
        <begin position="35"/>
        <end position="55"/>
    </location>
</feature>
<evidence type="ECO:0000256" key="1">
    <source>
        <dbReference type="ARBA" id="ARBA00004127"/>
    </source>
</evidence>
<evidence type="ECO:0000259" key="10">
    <source>
        <dbReference type="PROSITE" id="PS50893"/>
    </source>
</evidence>
<keyword evidence="8 9" id="KW-0472">Membrane</keyword>
<dbReference type="PROSITE" id="PS50893">
    <property type="entry name" value="ABC_TRANSPORTER_2"/>
    <property type="match status" value="1"/>
</dbReference>
<evidence type="ECO:0000256" key="8">
    <source>
        <dbReference type="ARBA" id="ARBA00023136"/>
    </source>
</evidence>
<dbReference type="SUPFAM" id="SSF90123">
    <property type="entry name" value="ABC transporter transmembrane region"/>
    <property type="match status" value="2"/>
</dbReference>
<dbReference type="SUPFAM" id="SSF52540">
    <property type="entry name" value="P-loop containing nucleoside triphosphate hydrolases"/>
    <property type="match status" value="1"/>
</dbReference>
<evidence type="ECO:0000256" key="9">
    <source>
        <dbReference type="SAM" id="Phobius"/>
    </source>
</evidence>
<keyword evidence="14" id="KW-1185">Reference proteome</keyword>
<dbReference type="HOGENOM" id="CLU_507438_0_0_1"/>
<dbReference type="Gene3D" id="1.20.1560.10">
    <property type="entry name" value="ABC transporter type 1, transmembrane domain"/>
    <property type="match status" value="2"/>
</dbReference>
<dbReference type="EMBL" id="ABJB010956384">
    <property type="status" value="NOT_ANNOTATED_CDS"/>
    <property type="molecule type" value="Genomic_DNA"/>
</dbReference>
<keyword evidence="7 9" id="KW-1133">Transmembrane helix</keyword>
<reference evidence="13" key="2">
    <citation type="submission" date="2020-05" db="UniProtKB">
        <authorList>
            <consortium name="EnsemblMetazoa"/>
        </authorList>
    </citation>
    <scope>IDENTIFICATION</scope>
    <source>
        <strain evidence="13">wikel</strain>
    </source>
</reference>
<dbReference type="EMBL" id="ABJB010773937">
    <property type="status" value="NOT_ANNOTATED_CDS"/>
    <property type="molecule type" value="Genomic_DNA"/>
</dbReference>
<dbReference type="Pfam" id="PF00005">
    <property type="entry name" value="ABC_tran"/>
    <property type="match status" value="1"/>
</dbReference>
<dbReference type="GO" id="GO:0140359">
    <property type="term" value="F:ABC-type transporter activity"/>
    <property type="evidence" value="ECO:0000318"/>
    <property type="project" value="GO_Central"/>
</dbReference>
<feature type="transmembrane region" description="Helical" evidence="9">
    <location>
        <begin position="515"/>
        <end position="533"/>
    </location>
</feature>
<dbReference type="OrthoDB" id="6487797at2759"/>
<dbReference type="EMBL" id="ABJB010641041">
    <property type="status" value="NOT_ANNOTATED_CDS"/>
    <property type="molecule type" value="Genomic_DNA"/>
</dbReference>
<dbReference type="VEuPathDB" id="VectorBase:ISCW005976"/>
<evidence type="ECO:0000256" key="2">
    <source>
        <dbReference type="ARBA" id="ARBA00022448"/>
    </source>
</evidence>
<dbReference type="Proteomes" id="UP000001555">
    <property type="component" value="Unassembled WGS sequence"/>
</dbReference>
<evidence type="ECO:0000256" key="6">
    <source>
        <dbReference type="ARBA" id="ARBA00022840"/>
    </source>
</evidence>
<dbReference type="InterPro" id="IPR050173">
    <property type="entry name" value="ABC_transporter_C-like"/>
</dbReference>
<dbReference type="GO" id="GO:0005524">
    <property type="term" value="F:ATP binding"/>
    <property type="evidence" value="ECO:0007669"/>
    <property type="project" value="UniProtKB-KW"/>
</dbReference>
<evidence type="ECO:0000256" key="7">
    <source>
        <dbReference type="ARBA" id="ARBA00022989"/>
    </source>
</evidence>
<dbReference type="EC" id="1.3.1.74" evidence="12"/>
<accession>B7PLT6</accession>
<reference evidence="12 14" key="1">
    <citation type="submission" date="2008-03" db="EMBL/GenBank/DDBJ databases">
        <title>Annotation of Ixodes scapularis.</title>
        <authorList>
            <consortium name="Ixodes scapularis Genome Project Consortium"/>
            <person name="Caler E."/>
            <person name="Hannick L.I."/>
            <person name="Bidwell S."/>
            <person name="Joardar V."/>
            <person name="Thiagarajan M."/>
            <person name="Amedeo P."/>
            <person name="Galinsky K.J."/>
            <person name="Schobel S."/>
            <person name="Inman J."/>
            <person name="Hostetler J."/>
            <person name="Miller J."/>
            <person name="Hammond M."/>
            <person name="Megy K."/>
            <person name="Lawson D."/>
            <person name="Kodira C."/>
            <person name="Sutton G."/>
            <person name="Meyer J."/>
            <person name="Hill C.A."/>
            <person name="Birren B."/>
            <person name="Nene V."/>
            <person name="Collins F."/>
            <person name="Alarcon-Chaidez F."/>
            <person name="Wikel S."/>
            <person name="Strausberg R."/>
        </authorList>
    </citation>
    <scope>NUCLEOTIDE SEQUENCE [LARGE SCALE GENOMIC DNA]</scope>
    <source>
        <strain evidence="14">Wikel</strain>
        <strain evidence="12">Wikel colony</strain>
    </source>
</reference>
<keyword evidence="5" id="KW-0547">Nucleotide-binding</keyword>
<dbReference type="Pfam" id="PF00664">
    <property type="entry name" value="ABC_membrane"/>
    <property type="match status" value="2"/>
</dbReference>
<dbReference type="EMBL" id="ABJB010869312">
    <property type="status" value="NOT_ANNOTATED_CDS"/>
    <property type="molecule type" value="Genomic_DNA"/>
</dbReference>
<keyword evidence="6" id="KW-0067">ATP-binding</keyword>
<feature type="transmembrane region" description="Helical" evidence="9">
    <location>
        <begin position="170"/>
        <end position="189"/>
    </location>
</feature>
<feature type="domain" description="ABC transporter" evidence="10">
    <location>
        <begin position="287"/>
        <end position="526"/>
    </location>
</feature>
<keyword evidence="3 9" id="KW-0812">Transmembrane</keyword>
<evidence type="ECO:0000259" key="11">
    <source>
        <dbReference type="PROSITE" id="PS50929"/>
    </source>
</evidence>
<dbReference type="InterPro" id="IPR011527">
    <property type="entry name" value="ABC1_TM_dom"/>
</dbReference>
<organism>
    <name type="scientific">Ixodes scapularis</name>
    <name type="common">Black-legged tick</name>
    <name type="synonym">Deer tick</name>
    <dbReference type="NCBI Taxonomy" id="6945"/>
    <lineage>
        <taxon>Eukaryota</taxon>
        <taxon>Metazoa</taxon>
        <taxon>Ecdysozoa</taxon>
        <taxon>Arthropoda</taxon>
        <taxon>Chelicerata</taxon>
        <taxon>Arachnida</taxon>
        <taxon>Acari</taxon>
        <taxon>Parasitiformes</taxon>
        <taxon>Ixodida</taxon>
        <taxon>Ixodoidea</taxon>
        <taxon>Ixodidae</taxon>
        <taxon>Ixodinae</taxon>
        <taxon>Ixodes</taxon>
    </lineage>
</organism>
<feature type="domain" description="ABC transmembrane type-1" evidence="11">
    <location>
        <begin position="426"/>
        <end position="537"/>
    </location>
</feature>
<dbReference type="EMBL" id="ABJB010955941">
    <property type="status" value="NOT_ANNOTATED_CDS"/>
    <property type="molecule type" value="Genomic_DNA"/>
</dbReference>
<evidence type="ECO:0000313" key="12">
    <source>
        <dbReference type="EMBL" id="EEC07558.1"/>
    </source>
</evidence>
<evidence type="ECO:0000313" key="13">
    <source>
        <dbReference type="EnsemblMetazoa" id="ISCW005976-PA"/>
    </source>
</evidence>
<feature type="domain" description="ABC transmembrane type-1" evidence="11">
    <location>
        <begin position="54"/>
        <end position="270"/>
    </location>
</feature>
<dbReference type="GO" id="GO:0016887">
    <property type="term" value="F:ATP hydrolysis activity"/>
    <property type="evidence" value="ECO:0007669"/>
    <property type="project" value="InterPro"/>
</dbReference>
<protein>
    <submittedName>
        <fullName evidence="12 13">ABC transporter, putative</fullName>
        <ecNumber evidence="12">1.3.1.74</ecNumber>
    </submittedName>
</protein>
<evidence type="ECO:0000256" key="4">
    <source>
        <dbReference type="ARBA" id="ARBA00022737"/>
    </source>
</evidence>
<dbReference type="PANTHER" id="PTHR24223:SF443">
    <property type="entry name" value="MULTIDRUG-RESISTANCE LIKE PROTEIN 1, ISOFORM I"/>
    <property type="match status" value="1"/>
</dbReference>
<evidence type="ECO:0000256" key="3">
    <source>
        <dbReference type="ARBA" id="ARBA00022692"/>
    </source>
</evidence>
<dbReference type="VEuPathDB" id="VectorBase:ISCI005976"/>
<dbReference type="GO" id="GO:0012505">
    <property type="term" value="C:endomembrane system"/>
    <property type="evidence" value="ECO:0007669"/>
    <property type="project" value="UniProtKB-SubCell"/>
</dbReference>
<dbReference type="EMBL" id="DS743121">
    <property type="protein sequence ID" value="EEC07558.1"/>
    <property type="molecule type" value="Genomic_DNA"/>
</dbReference>